<reference evidence="1" key="2">
    <citation type="submission" date="2021-04" db="EMBL/GenBank/DDBJ databases">
        <authorList>
            <person name="Gilroy R."/>
        </authorList>
    </citation>
    <scope>NUCLEOTIDE SEQUENCE</scope>
    <source>
        <strain evidence="1">CHK187-11901</strain>
    </source>
</reference>
<evidence type="ECO:0000313" key="2">
    <source>
        <dbReference type="Proteomes" id="UP000823896"/>
    </source>
</evidence>
<evidence type="ECO:0000313" key="1">
    <source>
        <dbReference type="EMBL" id="HJC36900.1"/>
    </source>
</evidence>
<dbReference type="EMBL" id="DWWM01000044">
    <property type="protein sequence ID" value="HJC36900.1"/>
    <property type="molecule type" value="Genomic_DNA"/>
</dbReference>
<protein>
    <submittedName>
        <fullName evidence="1">Uncharacterized protein</fullName>
    </submittedName>
</protein>
<reference evidence="1" key="1">
    <citation type="journal article" date="2021" name="PeerJ">
        <title>Extensive microbial diversity within the chicken gut microbiome revealed by metagenomics and culture.</title>
        <authorList>
            <person name="Gilroy R."/>
            <person name="Ravi A."/>
            <person name="Getino M."/>
            <person name="Pursley I."/>
            <person name="Horton D.L."/>
            <person name="Alikhan N.F."/>
            <person name="Baker D."/>
            <person name="Gharbi K."/>
            <person name="Hall N."/>
            <person name="Watson M."/>
            <person name="Adriaenssens E.M."/>
            <person name="Foster-Nyarko E."/>
            <person name="Jarju S."/>
            <person name="Secka A."/>
            <person name="Antonio M."/>
            <person name="Oren A."/>
            <person name="Chaudhuri R.R."/>
            <person name="La Ragione R."/>
            <person name="Hildebrand F."/>
            <person name="Pallen M.J."/>
        </authorList>
    </citation>
    <scope>NUCLEOTIDE SEQUENCE</scope>
    <source>
        <strain evidence="1">CHK187-11901</strain>
    </source>
</reference>
<gene>
    <name evidence="1" type="ORF">H9702_07190</name>
</gene>
<organism evidence="1 2">
    <name type="scientific">Candidatus Merdibacter merdavium</name>
    <dbReference type="NCBI Taxonomy" id="2838692"/>
    <lineage>
        <taxon>Bacteria</taxon>
        <taxon>Bacillati</taxon>
        <taxon>Bacillota</taxon>
        <taxon>Erysipelotrichia</taxon>
        <taxon>Erysipelotrichales</taxon>
        <taxon>Erysipelotrichaceae</taxon>
        <taxon>Merdibacter</taxon>
    </lineage>
</organism>
<dbReference type="Proteomes" id="UP000823896">
    <property type="component" value="Unassembled WGS sequence"/>
</dbReference>
<accession>A0A9D2SWY4</accession>
<proteinExistence type="predicted"/>
<sequence>MEEIISYQDTKDFVFDCMNAQRPGINPISYGSTFAIDEPASYRRFDDYELMESFIACGLFELEHHDLEERIEEQMTYWIYQYEHFGKFKDIIPDCDVMEADIAKIKSMMHLRFEDLACDEG</sequence>
<comment type="caution">
    <text evidence="1">The sequence shown here is derived from an EMBL/GenBank/DDBJ whole genome shotgun (WGS) entry which is preliminary data.</text>
</comment>
<name>A0A9D2SWY4_9FIRM</name>
<dbReference type="AlphaFoldDB" id="A0A9D2SWY4"/>